<evidence type="ECO:0000256" key="15">
    <source>
        <dbReference type="PIRSR" id="PIRSR001365-2"/>
    </source>
</evidence>
<evidence type="ECO:0000256" key="8">
    <source>
        <dbReference type="ARBA" id="ARBA00023154"/>
    </source>
</evidence>
<dbReference type="InterPro" id="IPR013785">
    <property type="entry name" value="Aldolase_TIM"/>
</dbReference>
<dbReference type="HAMAP" id="MF_00418">
    <property type="entry name" value="DapA"/>
    <property type="match status" value="1"/>
</dbReference>
<comment type="subunit">
    <text evidence="12">Homotetramer; dimer of dimers.</text>
</comment>
<evidence type="ECO:0000256" key="2">
    <source>
        <dbReference type="ARBA" id="ARBA00005120"/>
    </source>
</evidence>
<name>W5WEZ6_9PSEU</name>
<dbReference type="InterPro" id="IPR002220">
    <property type="entry name" value="DapA-like"/>
</dbReference>
<dbReference type="PANTHER" id="PTHR12128:SF66">
    <property type="entry name" value="4-HYDROXY-2-OXOGLUTARATE ALDOLASE, MITOCHONDRIAL"/>
    <property type="match status" value="1"/>
</dbReference>
<dbReference type="InterPro" id="IPR020625">
    <property type="entry name" value="Schiff_base-form_aldolases_AS"/>
</dbReference>
<keyword evidence="9 12" id="KW-0456">Lyase</keyword>
<comment type="catalytic activity">
    <reaction evidence="11 12">
        <text>L-aspartate 4-semialdehyde + pyruvate = (2S,4S)-4-hydroxy-2,3,4,5-tetrahydrodipicolinate + H2O + H(+)</text>
        <dbReference type="Rhea" id="RHEA:34171"/>
        <dbReference type="ChEBI" id="CHEBI:15361"/>
        <dbReference type="ChEBI" id="CHEBI:15377"/>
        <dbReference type="ChEBI" id="CHEBI:15378"/>
        <dbReference type="ChEBI" id="CHEBI:67139"/>
        <dbReference type="ChEBI" id="CHEBI:537519"/>
        <dbReference type="EC" id="4.3.3.7"/>
    </reaction>
</comment>
<dbReference type="STRING" id="1449976.KALB_6419"/>
<dbReference type="UniPathway" id="UPA00034">
    <property type="reaction ID" value="UER00017"/>
</dbReference>
<dbReference type="CDD" id="cd00950">
    <property type="entry name" value="DHDPS"/>
    <property type="match status" value="1"/>
</dbReference>
<dbReference type="NCBIfam" id="TIGR00674">
    <property type="entry name" value="dapA"/>
    <property type="match status" value="1"/>
</dbReference>
<dbReference type="GO" id="GO:0019877">
    <property type="term" value="P:diaminopimelate biosynthetic process"/>
    <property type="evidence" value="ECO:0007669"/>
    <property type="project" value="UniProtKB-UniRule"/>
</dbReference>
<proteinExistence type="inferred from homology"/>
<accession>W5WEZ6</accession>
<evidence type="ECO:0000256" key="5">
    <source>
        <dbReference type="ARBA" id="ARBA00022490"/>
    </source>
</evidence>
<evidence type="ECO:0000256" key="9">
    <source>
        <dbReference type="ARBA" id="ARBA00023239"/>
    </source>
</evidence>
<comment type="function">
    <text evidence="1 12">Catalyzes the condensation of (S)-aspartate-beta-semialdehyde [(S)-ASA] and pyruvate to 4-hydroxy-tetrahydrodipicolinate (HTPA).</text>
</comment>
<keyword evidence="8 12" id="KW-0457">Lysine biosynthesis</keyword>
<comment type="similarity">
    <text evidence="3 12 13">Belongs to the DapA family.</text>
</comment>
<dbReference type="GO" id="GO:0008840">
    <property type="term" value="F:4-hydroxy-tetrahydrodipicolinate synthase activity"/>
    <property type="evidence" value="ECO:0007669"/>
    <property type="project" value="UniProtKB-UniRule"/>
</dbReference>
<protein>
    <recommendedName>
        <fullName evidence="4 12">4-hydroxy-tetrahydrodipicolinate synthase</fullName>
        <shortName evidence="12">HTPA synthase</shortName>
        <ecNumber evidence="4 12">4.3.3.7</ecNumber>
    </recommendedName>
</protein>
<comment type="pathway">
    <text evidence="2 12">Amino-acid biosynthesis; L-lysine biosynthesis via DAP pathway; (S)-tetrahydrodipicolinate from L-aspartate: step 3/4.</text>
</comment>
<feature type="site" description="Part of a proton relay during catalysis" evidence="12">
    <location>
        <position position="118"/>
    </location>
</feature>
<dbReference type="EC" id="4.3.3.7" evidence="4 12"/>
<keyword evidence="7 12" id="KW-0220">Diaminopimelate biosynthesis</keyword>
<evidence type="ECO:0000256" key="6">
    <source>
        <dbReference type="ARBA" id="ARBA00022605"/>
    </source>
</evidence>
<comment type="caution">
    <text evidence="12">Was originally thought to be a dihydrodipicolinate synthase (DHDPS), catalyzing the condensation of (S)-aspartate-beta-semialdehyde [(S)-ASA] and pyruvate to dihydrodipicolinate (DHDP). However, it was shown in E.coli that the product of the enzymatic reaction is not dihydrodipicolinate but in fact (4S)-4-hydroxy-2,3,4,5-tetrahydro-(2S)-dipicolinic acid (HTPA), and that the consecutive dehydration reaction leading to DHDP is not spontaneous but catalyzed by DapB.</text>
</comment>
<evidence type="ECO:0000256" key="13">
    <source>
        <dbReference type="PIRNR" id="PIRNR001365"/>
    </source>
</evidence>
<dbReference type="PROSITE" id="PS00665">
    <property type="entry name" value="DHDPS_1"/>
    <property type="match status" value="1"/>
</dbReference>
<organism evidence="16 17">
    <name type="scientific">Kutzneria albida DSM 43870</name>
    <dbReference type="NCBI Taxonomy" id="1449976"/>
    <lineage>
        <taxon>Bacteria</taxon>
        <taxon>Bacillati</taxon>
        <taxon>Actinomycetota</taxon>
        <taxon>Actinomycetes</taxon>
        <taxon>Pseudonocardiales</taxon>
        <taxon>Pseudonocardiaceae</taxon>
        <taxon>Kutzneria</taxon>
    </lineage>
</organism>
<dbReference type="OrthoDB" id="9782828at2"/>
<feature type="site" description="Part of a proton relay during catalysis" evidence="12">
    <location>
        <position position="55"/>
    </location>
</feature>
<dbReference type="PROSITE" id="PS00666">
    <property type="entry name" value="DHDPS_2"/>
    <property type="match status" value="1"/>
</dbReference>
<keyword evidence="10 12" id="KW-0704">Schiff base</keyword>
<dbReference type="PATRIC" id="fig|1449976.3.peg.6439"/>
<dbReference type="SMART" id="SM01130">
    <property type="entry name" value="DHDPS"/>
    <property type="match status" value="1"/>
</dbReference>
<dbReference type="PANTHER" id="PTHR12128">
    <property type="entry name" value="DIHYDRODIPICOLINATE SYNTHASE"/>
    <property type="match status" value="1"/>
</dbReference>
<dbReference type="Pfam" id="PF00701">
    <property type="entry name" value="DHDPS"/>
    <property type="match status" value="1"/>
</dbReference>
<sequence>MPPGRLTSMSPFGRVLVAMITPFDRHGEVDLDGVRLLAEHLVDRGGCDGLVVNGTTGEAPTTSDAEKAAVLRATVEAVGDRAQVLAGVGTNSTRHTVELARAAESAGAHGLLVVTPYYSKPTQEGLLAHFTSTVDATGLPALLYDIPGRTATAIETDTLLRLAEHPRIVGVKDCKVDLLASSRVIAESGLSYYSGNDELILPLRAVGGVGAISTVGHVVGNEIRAMLDAYDKGDNDEALRRHQALLPVFSAIMTREPGAVAVKAALGLLGLPAGPVRGPLVPATEPLVAEIRAVLGNLVPEE</sequence>
<dbReference type="PRINTS" id="PR00146">
    <property type="entry name" value="DHPICSNTHASE"/>
</dbReference>
<keyword evidence="6 12" id="KW-0028">Amino-acid biosynthesis</keyword>
<keyword evidence="17" id="KW-1185">Reference proteome</keyword>
<evidence type="ECO:0000256" key="14">
    <source>
        <dbReference type="PIRSR" id="PIRSR001365-1"/>
    </source>
</evidence>
<dbReference type="SUPFAM" id="SSF51569">
    <property type="entry name" value="Aldolase"/>
    <property type="match status" value="1"/>
</dbReference>
<dbReference type="KEGG" id="kal:KALB_6419"/>
<evidence type="ECO:0000256" key="11">
    <source>
        <dbReference type="ARBA" id="ARBA00047836"/>
    </source>
</evidence>
<evidence type="ECO:0000256" key="1">
    <source>
        <dbReference type="ARBA" id="ARBA00003294"/>
    </source>
</evidence>
<comment type="subcellular location">
    <subcellularLocation>
        <location evidence="12">Cytoplasm</location>
    </subcellularLocation>
</comment>
<feature type="binding site" evidence="12 15">
    <location>
        <position position="56"/>
    </location>
    <ligand>
        <name>pyruvate</name>
        <dbReference type="ChEBI" id="CHEBI:15361"/>
    </ligand>
</feature>
<dbReference type="GO" id="GO:0005829">
    <property type="term" value="C:cytosol"/>
    <property type="evidence" value="ECO:0007669"/>
    <property type="project" value="TreeGrafter"/>
</dbReference>
<dbReference type="EMBL" id="CP007155">
    <property type="protein sequence ID" value="AHH99778.1"/>
    <property type="molecule type" value="Genomic_DNA"/>
</dbReference>
<evidence type="ECO:0000256" key="4">
    <source>
        <dbReference type="ARBA" id="ARBA00012086"/>
    </source>
</evidence>
<evidence type="ECO:0000256" key="7">
    <source>
        <dbReference type="ARBA" id="ARBA00022915"/>
    </source>
</evidence>
<dbReference type="HOGENOM" id="CLU_049343_7_1_11"/>
<dbReference type="eggNOG" id="COG0329">
    <property type="taxonomic scope" value="Bacteria"/>
</dbReference>
<reference evidence="16 17" key="1">
    <citation type="journal article" date="2014" name="BMC Genomics">
        <title>Complete genome sequence of producer of the glycopeptide antibiotic Aculeximycin Kutzneria albida DSM 43870T, a representative of minor genus of Pseudonocardiaceae.</title>
        <authorList>
            <person name="Rebets Y."/>
            <person name="Tokovenko B."/>
            <person name="Lushchyk I."/>
            <person name="Ruckert C."/>
            <person name="Zaburannyi N."/>
            <person name="Bechthold A."/>
            <person name="Kalinowski J."/>
            <person name="Luzhetskyy A."/>
        </authorList>
    </citation>
    <scope>NUCLEOTIDE SEQUENCE [LARGE SCALE GENOMIC DNA]</scope>
    <source>
        <strain evidence="16">DSM 43870</strain>
    </source>
</reference>
<dbReference type="Proteomes" id="UP000019225">
    <property type="component" value="Chromosome"/>
</dbReference>
<dbReference type="Gene3D" id="3.20.20.70">
    <property type="entry name" value="Aldolase class I"/>
    <property type="match status" value="1"/>
</dbReference>
<feature type="binding site" evidence="12 15">
    <location>
        <position position="212"/>
    </location>
    <ligand>
        <name>pyruvate</name>
        <dbReference type="ChEBI" id="CHEBI:15361"/>
    </ligand>
</feature>
<keyword evidence="5 12" id="KW-0963">Cytoplasm</keyword>
<evidence type="ECO:0000256" key="12">
    <source>
        <dbReference type="HAMAP-Rule" id="MF_00418"/>
    </source>
</evidence>
<dbReference type="GO" id="GO:0009089">
    <property type="term" value="P:lysine biosynthetic process via diaminopimelate"/>
    <property type="evidence" value="ECO:0007669"/>
    <property type="project" value="UniProtKB-UniRule"/>
</dbReference>
<evidence type="ECO:0000256" key="10">
    <source>
        <dbReference type="ARBA" id="ARBA00023270"/>
    </source>
</evidence>
<feature type="active site" description="Proton donor/acceptor" evidence="12 14">
    <location>
        <position position="144"/>
    </location>
</feature>
<dbReference type="AlphaFoldDB" id="W5WEZ6"/>
<dbReference type="InterPro" id="IPR020624">
    <property type="entry name" value="Schiff_base-form_aldolases_CS"/>
</dbReference>
<dbReference type="PIRSF" id="PIRSF001365">
    <property type="entry name" value="DHDPS"/>
    <property type="match status" value="1"/>
</dbReference>
<gene>
    <name evidence="12" type="primary">dapA</name>
    <name evidence="16" type="ORF">KALB_6419</name>
</gene>
<evidence type="ECO:0000256" key="3">
    <source>
        <dbReference type="ARBA" id="ARBA00007592"/>
    </source>
</evidence>
<feature type="active site" description="Schiff-base intermediate with substrate" evidence="12 14">
    <location>
        <position position="172"/>
    </location>
</feature>
<evidence type="ECO:0000313" key="16">
    <source>
        <dbReference type="EMBL" id="AHH99778.1"/>
    </source>
</evidence>
<evidence type="ECO:0000313" key="17">
    <source>
        <dbReference type="Proteomes" id="UP000019225"/>
    </source>
</evidence>
<dbReference type="InterPro" id="IPR005263">
    <property type="entry name" value="DapA"/>
</dbReference>